<feature type="domain" description="ABC transporter" evidence="10">
    <location>
        <begin position="363"/>
        <end position="597"/>
    </location>
</feature>
<dbReference type="Pfam" id="PF00005">
    <property type="entry name" value="ABC_tran"/>
    <property type="match status" value="1"/>
</dbReference>
<dbReference type="OrthoDB" id="9770415at2"/>
<reference evidence="12 13" key="1">
    <citation type="submission" date="2016-09" db="EMBL/GenBank/DDBJ databases">
        <title>Vagococcus teuberi sp. nov., isolated from the Malian artisanal sour milk fene.</title>
        <authorList>
            <person name="Wullschleger S."/>
            <person name="Seifert C."/>
            <person name="Baumgartner S."/>
            <person name="Lacroix C."/>
            <person name="Bonfoh B."/>
            <person name="Stevens M.J."/>
            <person name="Meile L."/>
        </authorList>
    </citation>
    <scope>NUCLEOTIDE SEQUENCE [LARGE SCALE GENOMIC DNA]</scope>
    <source>
        <strain evidence="12 13">DSM 21459</strain>
    </source>
</reference>
<dbReference type="KEGG" id="vte:BHY08_06635"/>
<feature type="transmembrane region" description="Helical" evidence="9">
    <location>
        <begin position="266"/>
        <end position="290"/>
    </location>
</feature>
<organism evidence="12 13">
    <name type="scientific">Vagococcus teuberi</name>
    <dbReference type="NCBI Taxonomy" id="519472"/>
    <lineage>
        <taxon>Bacteria</taxon>
        <taxon>Bacillati</taxon>
        <taxon>Bacillota</taxon>
        <taxon>Bacilli</taxon>
        <taxon>Lactobacillales</taxon>
        <taxon>Enterococcaceae</taxon>
        <taxon>Vagococcus</taxon>
    </lineage>
</organism>
<dbReference type="GO" id="GO:0005524">
    <property type="term" value="F:ATP binding"/>
    <property type="evidence" value="ECO:0007669"/>
    <property type="project" value="UniProtKB-KW"/>
</dbReference>
<dbReference type="GO" id="GO:0015421">
    <property type="term" value="F:ABC-type oligopeptide transporter activity"/>
    <property type="evidence" value="ECO:0007669"/>
    <property type="project" value="TreeGrafter"/>
</dbReference>
<evidence type="ECO:0000256" key="2">
    <source>
        <dbReference type="ARBA" id="ARBA00022448"/>
    </source>
</evidence>
<keyword evidence="4 9" id="KW-0812">Transmembrane</keyword>
<dbReference type="PANTHER" id="PTHR43394">
    <property type="entry name" value="ATP-DEPENDENT PERMEASE MDL1, MITOCHONDRIAL"/>
    <property type="match status" value="1"/>
</dbReference>
<dbReference type="InterPro" id="IPR027417">
    <property type="entry name" value="P-loop_NTPase"/>
</dbReference>
<evidence type="ECO:0000259" key="10">
    <source>
        <dbReference type="PROSITE" id="PS50893"/>
    </source>
</evidence>
<dbReference type="GO" id="GO:0016887">
    <property type="term" value="F:ATP hydrolysis activity"/>
    <property type="evidence" value="ECO:0007669"/>
    <property type="project" value="InterPro"/>
</dbReference>
<keyword evidence="3" id="KW-1003">Cell membrane</keyword>
<dbReference type="SUPFAM" id="SSF52540">
    <property type="entry name" value="P-loop containing nucleoside triphosphate hydrolases"/>
    <property type="match status" value="1"/>
</dbReference>
<dbReference type="PROSITE" id="PS50893">
    <property type="entry name" value="ABC_TRANSPORTER_2"/>
    <property type="match status" value="1"/>
</dbReference>
<keyword evidence="8 9" id="KW-0472">Membrane</keyword>
<keyword evidence="5" id="KW-0547">Nucleotide-binding</keyword>
<evidence type="ECO:0000256" key="6">
    <source>
        <dbReference type="ARBA" id="ARBA00022840"/>
    </source>
</evidence>
<evidence type="ECO:0000256" key="7">
    <source>
        <dbReference type="ARBA" id="ARBA00022989"/>
    </source>
</evidence>
<feature type="transmembrane region" description="Helical" evidence="9">
    <location>
        <begin position="21"/>
        <end position="47"/>
    </location>
</feature>
<evidence type="ECO:0000256" key="1">
    <source>
        <dbReference type="ARBA" id="ARBA00004651"/>
    </source>
</evidence>
<keyword evidence="13" id="KW-1185">Reference proteome</keyword>
<gene>
    <name evidence="12" type="ORF">BHY08_06635</name>
</gene>
<evidence type="ECO:0000256" key="3">
    <source>
        <dbReference type="ARBA" id="ARBA00022475"/>
    </source>
</evidence>
<dbReference type="CDD" id="cd18547">
    <property type="entry name" value="ABC_6TM_Tm288_like"/>
    <property type="match status" value="1"/>
</dbReference>
<dbReference type="STRING" id="519472.BHY08_06635"/>
<comment type="subcellular location">
    <subcellularLocation>
        <location evidence="1">Cell membrane</location>
        <topology evidence="1">Multi-pass membrane protein</topology>
    </subcellularLocation>
</comment>
<feature type="transmembrane region" description="Helical" evidence="9">
    <location>
        <begin position="158"/>
        <end position="177"/>
    </location>
</feature>
<dbReference type="Pfam" id="PF00664">
    <property type="entry name" value="ABC_membrane"/>
    <property type="match status" value="1"/>
</dbReference>
<evidence type="ECO:0000256" key="9">
    <source>
        <dbReference type="SAM" id="Phobius"/>
    </source>
</evidence>
<dbReference type="SUPFAM" id="SSF90123">
    <property type="entry name" value="ABC transporter transmembrane region"/>
    <property type="match status" value="1"/>
</dbReference>
<dbReference type="InterPro" id="IPR011527">
    <property type="entry name" value="ABC1_TM_dom"/>
</dbReference>
<dbReference type="PROSITE" id="PS50929">
    <property type="entry name" value="ABC_TM1F"/>
    <property type="match status" value="1"/>
</dbReference>
<dbReference type="SMART" id="SM00382">
    <property type="entry name" value="AAA"/>
    <property type="match status" value="1"/>
</dbReference>
<feature type="transmembrane region" description="Helical" evidence="9">
    <location>
        <begin position="80"/>
        <end position="100"/>
    </location>
</feature>
<dbReference type="AlphaFoldDB" id="A0A1J0A6J0"/>
<sequence length="602" mass="67293">MTHKNQRRLRKLTKKEPSVLRFFWTYLKVYKVKFFVIIVAIIFSTYLQVKAPQFTGKAIEELAKYAGTYMSVGHADKSPFTSVIKLLVGLYVLNAISMFIQNILMSRVTGQSTNSMRIGLFKKLQTMTIRFFDTHQHGDILSRFTSDLDNISNTMNQALIQVLTNVSMLIGVTFMMFRENAQMTWITLGMAPFAIIFAVVIIKQAEKKVGIQQESVGRLNGYIDEKISGQKVIITNGLEDQTIEGFEKVNNEVKEATFKGQVYSGLLFPTMQGISLLNTAIVIFAGGWLVNSGSIEKAAGLGLIVTFIQYSQQFYMPLTQISSQFSMLQLAFTGAKRLNQVFIQPDEPNDSHLEALTGLHKNVTLSHVDFSYEKDRPILKDISIEAKKGQMVALVGPTGSGKTTVMNLLNRFYDVDSGSITIDGRDIRAVTLDSLRSHIGIVLQDSILFSGTIKENIKFGKPDASDEEVIFAAKQANIHEFIISLEDGYDTLVSDENSVFSVGQKQLISIARTIITNPDLLILDEATSNVDTVTESRIQKAMETVINGRTSFVIAHRLKTILDADFIVVLNQGEIIEVGTHDTLINKDGFYAELYHNQFVFE</sequence>
<dbReference type="InterPro" id="IPR003439">
    <property type="entry name" value="ABC_transporter-like_ATP-bd"/>
</dbReference>
<evidence type="ECO:0000313" key="13">
    <source>
        <dbReference type="Proteomes" id="UP000191200"/>
    </source>
</evidence>
<feature type="transmembrane region" description="Helical" evidence="9">
    <location>
        <begin position="183"/>
        <end position="202"/>
    </location>
</feature>
<dbReference type="FunFam" id="3.40.50.300:FF:000287">
    <property type="entry name" value="Multidrug ABC transporter ATP-binding protein"/>
    <property type="match status" value="1"/>
</dbReference>
<evidence type="ECO:0000256" key="5">
    <source>
        <dbReference type="ARBA" id="ARBA00022741"/>
    </source>
</evidence>
<dbReference type="FunFam" id="1.20.1560.10:FF:000011">
    <property type="entry name" value="Multidrug ABC transporter ATP-binding protein"/>
    <property type="match status" value="1"/>
</dbReference>
<name>A0A1J0A6J0_9ENTE</name>
<dbReference type="GO" id="GO:0005886">
    <property type="term" value="C:plasma membrane"/>
    <property type="evidence" value="ECO:0007669"/>
    <property type="project" value="UniProtKB-SubCell"/>
</dbReference>
<keyword evidence="7 9" id="KW-1133">Transmembrane helix</keyword>
<keyword evidence="2" id="KW-0813">Transport</keyword>
<protein>
    <submittedName>
        <fullName evidence="12">Multidrug ABC transporter permease</fullName>
    </submittedName>
</protein>
<evidence type="ECO:0000256" key="4">
    <source>
        <dbReference type="ARBA" id="ARBA00022692"/>
    </source>
</evidence>
<evidence type="ECO:0000256" key="8">
    <source>
        <dbReference type="ARBA" id="ARBA00023136"/>
    </source>
</evidence>
<dbReference type="Gene3D" id="3.40.50.300">
    <property type="entry name" value="P-loop containing nucleotide triphosphate hydrolases"/>
    <property type="match status" value="1"/>
</dbReference>
<proteinExistence type="predicted"/>
<dbReference type="Proteomes" id="UP000191200">
    <property type="component" value="Chromosome"/>
</dbReference>
<dbReference type="InterPro" id="IPR036640">
    <property type="entry name" value="ABC1_TM_sf"/>
</dbReference>
<evidence type="ECO:0000259" key="11">
    <source>
        <dbReference type="PROSITE" id="PS50929"/>
    </source>
</evidence>
<dbReference type="Gene3D" id="1.20.1560.10">
    <property type="entry name" value="ABC transporter type 1, transmembrane domain"/>
    <property type="match status" value="1"/>
</dbReference>
<accession>A0A1J0A6J0</accession>
<dbReference type="PANTHER" id="PTHR43394:SF1">
    <property type="entry name" value="ATP-BINDING CASSETTE SUB-FAMILY B MEMBER 10, MITOCHONDRIAL"/>
    <property type="match status" value="1"/>
</dbReference>
<evidence type="ECO:0000313" key="12">
    <source>
        <dbReference type="EMBL" id="APB31530.1"/>
    </source>
</evidence>
<dbReference type="InterPro" id="IPR039421">
    <property type="entry name" value="Type_1_exporter"/>
</dbReference>
<keyword evidence="6" id="KW-0067">ATP-binding</keyword>
<dbReference type="EMBL" id="CP017267">
    <property type="protein sequence ID" value="APB31530.1"/>
    <property type="molecule type" value="Genomic_DNA"/>
</dbReference>
<dbReference type="PROSITE" id="PS00211">
    <property type="entry name" value="ABC_TRANSPORTER_1"/>
    <property type="match status" value="1"/>
</dbReference>
<feature type="domain" description="ABC transmembrane type-1" evidence="11">
    <location>
        <begin position="35"/>
        <end position="330"/>
    </location>
</feature>
<dbReference type="InterPro" id="IPR003593">
    <property type="entry name" value="AAA+_ATPase"/>
</dbReference>
<dbReference type="InterPro" id="IPR017871">
    <property type="entry name" value="ABC_transporter-like_CS"/>
</dbReference>